<dbReference type="GO" id="GO:0000428">
    <property type="term" value="C:DNA-directed RNA polymerase complex"/>
    <property type="evidence" value="ECO:0007669"/>
    <property type="project" value="UniProtKB-KW"/>
</dbReference>
<keyword evidence="1" id="KW-0240">DNA-directed RNA polymerase</keyword>
<dbReference type="KEGG" id="vg:65099794"/>
<organism evidence="3">
    <name type="scientific">Shrimp hemocyte iridescent virus</name>
    <dbReference type="NCBI Taxonomy" id="2039780"/>
    <lineage>
        <taxon>Viruses</taxon>
        <taxon>Varidnaviria</taxon>
        <taxon>Bamfordvirae</taxon>
        <taxon>Nucleocytoviricota</taxon>
        <taxon>Megaviricetes</taxon>
        <taxon>Pimascovirales</taxon>
        <taxon>Pimascovirales incertae sedis</taxon>
        <taxon>Iridoviridae</taxon>
        <taxon>Betairidovirinae</taxon>
        <taxon>Decapodiridovirus</taxon>
        <taxon>Decapodiridovirus litopenaeus1</taxon>
        <taxon>Decapod iridescent virus 1</taxon>
    </lineage>
</organism>
<evidence type="ECO:0000256" key="2">
    <source>
        <dbReference type="ARBA" id="ARBA00023163"/>
    </source>
</evidence>
<keyword evidence="2" id="KW-0804">Transcription</keyword>
<keyword evidence="4" id="KW-1185">Reference proteome</keyword>
<reference evidence="3" key="1">
    <citation type="journal article" date="2017" name="Arch. Virol.">
        <title>Complete genome sequence of shrimp hemocyte iridescent virus (SHIV) isolated from white leg shrimp, Litopenaeus vannamei.</title>
        <authorList>
            <person name="Qiu L."/>
            <person name="Chen M.M."/>
            <person name="Wang R.Y."/>
            <person name="Wan X.Y."/>
            <person name="Li C."/>
            <person name="Zhang Q.L."/>
            <person name="Dong X."/>
            <person name="Yang B."/>
            <person name="Xiang J.H."/>
            <person name="Huang J."/>
        </authorList>
    </citation>
    <scope>NUCLEOTIDE SEQUENCE [LARGE SCALE GENOMIC DNA]</scope>
    <source>
        <strain evidence="3">20141215</strain>
    </source>
</reference>
<accession>A0A291B0L8</accession>
<dbReference type="GeneID" id="65099794"/>
<evidence type="ECO:0000256" key="1">
    <source>
        <dbReference type="ARBA" id="ARBA00022478"/>
    </source>
</evidence>
<sequence length="172" mass="19901">MERIEISNEIITLEPKYLNSDIIENIENELKKKKIGNCMKKYGIIKKITLDKSKILQHNPEISIIDGCVKFSVSYTIHSFFPKKGNFYMSKRIFVINQMNITGAVATIEEISKENLFQIYLTNGSVKNDKFIFQDCNCKLKAGVQNEVALNIIVDSVEYYERKFRVTGKHVH</sequence>
<dbReference type="Proteomes" id="UP000297192">
    <property type="component" value="Segment"/>
</dbReference>
<protein>
    <submittedName>
        <fullName evidence="3">Uncharacterized protein</fullName>
    </submittedName>
</protein>
<dbReference type="SUPFAM" id="SSF88798">
    <property type="entry name" value="N-terminal, heterodimerisation domain of RBP7 (RpoE)"/>
    <property type="match status" value="1"/>
</dbReference>
<reference evidence="3" key="2">
    <citation type="journal article" date="2017" name="Sci. Rep.">
        <title>Characterization of a new member of Iridoviridae, Shrimp hemocyte iridescent virus (SHIV), found in white leg shrimp (Litopenaeus vannamei).</title>
        <authorList>
            <person name="Qiu L."/>
            <person name="Chen M.M."/>
            <person name="Wan X.Y."/>
            <person name="Li C."/>
            <person name="Zhang Q.L."/>
            <person name="Wang R.Y."/>
            <person name="Cheng D.Y."/>
            <person name="Dong X."/>
            <person name="Yang B."/>
            <person name="Wang X.H."/>
            <person name="Xiang J.H."/>
            <person name="Huang J."/>
        </authorList>
    </citation>
    <scope>NUCLEOTIDE SEQUENCE [LARGE SCALE GENOMIC DNA]</scope>
    <source>
        <strain evidence="3">20141215</strain>
    </source>
</reference>
<evidence type="ECO:0000313" key="3">
    <source>
        <dbReference type="EMBL" id="ATE87031.1"/>
    </source>
</evidence>
<evidence type="ECO:0000313" key="4">
    <source>
        <dbReference type="Proteomes" id="UP000297192"/>
    </source>
</evidence>
<dbReference type="Gene3D" id="3.30.1490.120">
    <property type="entry name" value="RNA polymerase Rpb7-like, N-terminal domain"/>
    <property type="match status" value="1"/>
</dbReference>
<dbReference type="InterPro" id="IPR036898">
    <property type="entry name" value="RNA_pol_Rpb7-like_N_sf"/>
</dbReference>
<name>A0A291B0L8_9VIRU</name>
<proteinExistence type="predicted"/>
<dbReference type="RefSeq" id="YP_010084774.1">
    <property type="nucleotide sequence ID" value="NC_055165.1"/>
</dbReference>
<dbReference type="EMBL" id="MF599468">
    <property type="protein sequence ID" value="ATE87031.1"/>
    <property type="molecule type" value="Genomic_DNA"/>
</dbReference>
<gene>
    <name evidence="3" type="primary">22R</name>
</gene>